<protein>
    <submittedName>
        <fullName evidence="1">Uncharacterized protein</fullName>
    </submittedName>
</protein>
<evidence type="ECO:0000313" key="1">
    <source>
        <dbReference type="EMBL" id="RRT73007.1"/>
    </source>
</evidence>
<proteinExistence type="predicted"/>
<comment type="caution">
    <text evidence="1">The sequence shown here is derived from an EMBL/GenBank/DDBJ whole genome shotgun (WGS) entry which is preliminary data.</text>
</comment>
<sequence length="129" mass="14357">MGMATYHARVMHHSMGKDLMHNIIGCCAVSIRSWDLERSYNDKARIARDLPVRGTDNHRRTIPPTRTASGFFGRFCGRLKNSNANSTVVVVPQRAPPVMVGQNGRHSWWIPHLMALIPCGNFAGLYAVG</sequence>
<dbReference type="Proteomes" id="UP000287651">
    <property type="component" value="Unassembled WGS sequence"/>
</dbReference>
<name>A0A427A9V8_ENSVE</name>
<dbReference type="EMBL" id="AMZH03003226">
    <property type="protein sequence ID" value="RRT73007.1"/>
    <property type="molecule type" value="Genomic_DNA"/>
</dbReference>
<dbReference type="AlphaFoldDB" id="A0A427A9V8"/>
<reference evidence="1 2" key="1">
    <citation type="journal article" date="2014" name="Agronomy (Basel)">
        <title>A Draft Genome Sequence for Ensete ventricosum, the Drought-Tolerant Tree Against Hunger.</title>
        <authorList>
            <person name="Harrison J."/>
            <person name="Moore K.A."/>
            <person name="Paszkiewicz K."/>
            <person name="Jones T."/>
            <person name="Grant M."/>
            <person name="Ambacheew D."/>
            <person name="Muzemil S."/>
            <person name="Studholme D.J."/>
        </authorList>
    </citation>
    <scope>NUCLEOTIDE SEQUENCE [LARGE SCALE GENOMIC DNA]</scope>
</reference>
<accession>A0A427A9V8</accession>
<evidence type="ECO:0000313" key="2">
    <source>
        <dbReference type="Proteomes" id="UP000287651"/>
    </source>
</evidence>
<gene>
    <name evidence="1" type="ORF">B296_00029975</name>
</gene>
<organism evidence="1 2">
    <name type="scientific">Ensete ventricosum</name>
    <name type="common">Abyssinian banana</name>
    <name type="synonym">Musa ensete</name>
    <dbReference type="NCBI Taxonomy" id="4639"/>
    <lineage>
        <taxon>Eukaryota</taxon>
        <taxon>Viridiplantae</taxon>
        <taxon>Streptophyta</taxon>
        <taxon>Embryophyta</taxon>
        <taxon>Tracheophyta</taxon>
        <taxon>Spermatophyta</taxon>
        <taxon>Magnoliopsida</taxon>
        <taxon>Liliopsida</taxon>
        <taxon>Zingiberales</taxon>
        <taxon>Musaceae</taxon>
        <taxon>Ensete</taxon>
    </lineage>
</organism>